<dbReference type="CDD" id="cd12156">
    <property type="entry name" value="HPPR"/>
    <property type="match status" value="1"/>
</dbReference>
<proteinExistence type="inferred from homology"/>
<dbReference type="InterPro" id="IPR006140">
    <property type="entry name" value="D-isomer_DH_NAD-bd"/>
</dbReference>
<dbReference type="PANTHER" id="PTHR10996:SF178">
    <property type="entry name" value="2-HYDROXYACID DEHYDROGENASE YGL185C-RELATED"/>
    <property type="match status" value="1"/>
</dbReference>
<dbReference type="RefSeq" id="WP_216875922.1">
    <property type="nucleotide sequence ID" value="NZ_JAERQM010000003.1"/>
</dbReference>
<dbReference type="Proteomes" id="UP000689967">
    <property type="component" value="Unassembled WGS sequence"/>
</dbReference>
<keyword evidence="7" id="KW-1185">Reference proteome</keyword>
<evidence type="ECO:0000256" key="1">
    <source>
        <dbReference type="ARBA" id="ARBA00023002"/>
    </source>
</evidence>
<evidence type="ECO:0000313" key="6">
    <source>
        <dbReference type="EMBL" id="MBU8544586.1"/>
    </source>
</evidence>
<dbReference type="EMBL" id="JAERQM010000003">
    <property type="protein sequence ID" value="MBU8544586.1"/>
    <property type="molecule type" value="Genomic_DNA"/>
</dbReference>
<dbReference type="InterPro" id="IPR050223">
    <property type="entry name" value="D-isomer_2-hydroxyacid_DH"/>
</dbReference>
<evidence type="ECO:0000313" key="7">
    <source>
        <dbReference type="Proteomes" id="UP000689967"/>
    </source>
</evidence>
<feature type="domain" description="D-isomer specific 2-hydroxyacid dehydrogenase NAD-binding" evidence="5">
    <location>
        <begin position="107"/>
        <end position="279"/>
    </location>
</feature>
<gene>
    <name evidence="6" type="ORF">JJQ90_12770</name>
</gene>
<feature type="domain" description="D-isomer specific 2-hydroxyacid dehydrogenase catalytic" evidence="4">
    <location>
        <begin position="44"/>
        <end position="307"/>
    </location>
</feature>
<keyword evidence="1 3" id="KW-0560">Oxidoreductase</keyword>
<dbReference type="Pfam" id="PF00389">
    <property type="entry name" value="2-Hacid_dh"/>
    <property type="match status" value="1"/>
</dbReference>
<name>A0ABS6HAS5_9PROT</name>
<sequence length="312" mass="32520">MQAIQGESLLVMTAVPADLRQALEAAGHSLVDLSTQPPGPVTGFRIGVTSAMAGCDAAMFARIQGMKLLASTGTGLDRIDLDAARAQGCAVLNTPDVLTEDTADFAIALLYGIARRVVYADQFVRSGAWAKGRPESGTRLFGKTCGIFGLGRIGAAVARRAQGIGMKVLWSGPRPKPEAPWAYVPTIAELAEKSDVLVMCCPGGKETAGIVDAALLKKLGPAGFLINIARGSVVNEAALVAALRDGTIRGAGTDVFQSEPVPDPAMLAAPNLVVAPHYASLTRETRVDIIRMIVEGIAAFQAGRPHHDATRG</sequence>
<evidence type="ECO:0000256" key="3">
    <source>
        <dbReference type="RuleBase" id="RU003719"/>
    </source>
</evidence>
<comment type="similarity">
    <text evidence="3">Belongs to the D-isomer specific 2-hydroxyacid dehydrogenase family.</text>
</comment>
<organism evidence="6 7">
    <name type="scientific">Falsiroseomonas oleicola</name>
    <dbReference type="NCBI Taxonomy" id="2801474"/>
    <lineage>
        <taxon>Bacteria</taxon>
        <taxon>Pseudomonadati</taxon>
        <taxon>Pseudomonadota</taxon>
        <taxon>Alphaproteobacteria</taxon>
        <taxon>Acetobacterales</taxon>
        <taxon>Roseomonadaceae</taxon>
        <taxon>Falsiroseomonas</taxon>
    </lineage>
</organism>
<comment type="caution">
    <text evidence="6">The sequence shown here is derived from an EMBL/GenBank/DDBJ whole genome shotgun (WGS) entry which is preliminary data.</text>
</comment>
<protein>
    <submittedName>
        <fullName evidence="6">2-hydroxyacid dehydrogenase</fullName>
    </submittedName>
</protein>
<evidence type="ECO:0000259" key="5">
    <source>
        <dbReference type="Pfam" id="PF02826"/>
    </source>
</evidence>
<evidence type="ECO:0000256" key="2">
    <source>
        <dbReference type="ARBA" id="ARBA00023027"/>
    </source>
</evidence>
<dbReference type="PANTHER" id="PTHR10996">
    <property type="entry name" value="2-HYDROXYACID DEHYDROGENASE-RELATED"/>
    <property type="match status" value="1"/>
</dbReference>
<dbReference type="Pfam" id="PF02826">
    <property type="entry name" value="2-Hacid_dh_C"/>
    <property type="match status" value="1"/>
</dbReference>
<keyword evidence="2" id="KW-0520">NAD</keyword>
<evidence type="ECO:0000259" key="4">
    <source>
        <dbReference type="Pfam" id="PF00389"/>
    </source>
</evidence>
<reference evidence="6 7" key="1">
    <citation type="submission" date="2021-01" db="EMBL/GenBank/DDBJ databases">
        <title>Roseomonas sp. nov, a bacterium isolated from an oil production mixture in Yumen Oilfield.</title>
        <authorList>
            <person name="Wu D."/>
        </authorList>
    </citation>
    <scope>NUCLEOTIDE SEQUENCE [LARGE SCALE GENOMIC DNA]</scope>
    <source>
        <strain evidence="6 7">ROY-5-3</strain>
    </source>
</reference>
<dbReference type="InterPro" id="IPR006139">
    <property type="entry name" value="D-isomer_2_OHA_DH_cat_dom"/>
</dbReference>
<accession>A0ABS6HAS5</accession>